<dbReference type="STRING" id="663.BAU10_22145"/>
<dbReference type="OrthoDB" id="9793251at2"/>
<dbReference type="PANTHER" id="PTHR35812:SF1">
    <property type="entry name" value="LIPOPROTEIN"/>
    <property type="match status" value="1"/>
</dbReference>
<comment type="caution">
    <text evidence="2">The sequence shown here is derived from an EMBL/GenBank/DDBJ whole genome shotgun (WGS) entry which is preliminary data.</text>
</comment>
<dbReference type="RefSeq" id="WP_005375151.1">
    <property type="nucleotide sequence ID" value="NZ_CAXMYU010000011.1"/>
</dbReference>
<evidence type="ECO:0000313" key="3">
    <source>
        <dbReference type="Proteomes" id="UP000532247"/>
    </source>
</evidence>
<name>A0A0N8HPU5_VIBAL</name>
<gene>
    <name evidence="2" type="ORF">F0254_05080</name>
</gene>
<dbReference type="Pfam" id="PF07603">
    <property type="entry name" value="Lcl_C"/>
    <property type="match status" value="1"/>
</dbReference>
<dbReference type="PANTHER" id="PTHR35812">
    <property type="entry name" value="LIPOPROTEIN"/>
    <property type="match status" value="1"/>
</dbReference>
<evidence type="ECO:0000259" key="1">
    <source>
        <dbReference type="Pfam" id="PF07603"/>
    </source>
</evidence>
<dbReference type="EMBL" id="VTYF01000002">
    <property type="protein sequence ID" value="NOI08239.1"/>
    <property type="molecule type" value="Genomic_DNA"/>
</dbReference>
<evidence type="ECO:0000313" key="2">
    <source>
        <dbReference type="EMBL" id="NOI08239.1"/>
    </source>
</evidence>
<feature type="domain" description="Lcl C-terminal" evidence="1">
    <location>
        <begin position="42"/>
        <end position="176"/>
    </location>
</feature>
<accession>A0A0N8HPU5</accession>
<reference evidence="2 3" key="1">
    <citation type="submission" date="2019-09" db="EMBL/GenBank/DDBJ databases">
        <title>Draft genome sequencing and comparative genomics of hatchery-associated Vibrios.</title>
        <authorList>
            <person name="Kehlet-Delgado H."/>
            <person name="Mueller R.S."/>
        </authorList>
    </citation>
    <scope>NUCLEOTIDE SEQUENCE [LARGE SCALE GENOMIC DNA]</scope>
    <source>
        <strain evidence="2 3">081416A</strain>
    </source>
</reference>
<protein>
    <submittedName>
        <fullName evidence="2">DUF1566 domain-containing protein</fullName>
    </submittedName>
</protein>
<dbReference type="Proteomes" id="UP000532247">
    <property type="component" value="Unassembled WGS sequence"/>
</dbReference>
<sequence>MKKLITVLSLTLASQTAIAAQECSTDFAKTAPNTRYTYSESGTVTDLKTGLTWMRCPVGMTWNVGNQECQGTRSTMSWQLALSTAKQIRNKDGNHPLHNFADKKNWRLANIKELVSLTERACHSPAINSTGFASGYSLKDGDDVLGRYVWSNTPNGDGKHVATFDTTNGEVFNRDPLNSSFKSSLLLVTDE</sequence>
<proteinExistence type="predicted"/>
<dbReference type="AlphaFoldDB" id="A0A0N8HPU5"/>
<organism evidence="2 3">
    <name type="scientific">Vibrio alginolyticus</name>
    <dbReference type="NCBI Taxonomy" id="663"/>
    <lineage>
        <taxon>Bacteria</taxon>
        <taxon>Pseudomonadati</taxon>
        <taxon>Pseudomonadota</taxon>
        <taxon>Gammaproteobacteria</taxon>
        <taxon>Vibrionales</taxon>
        <taxon>Vibrionaceae</taxon>
        <taxon>Vibrio</taxon>
    </lineage>
</organism>
<dbReference type="InterPro" id="IPR011460">
    <property type="entry name" value="Lcl_C"/>
</dbReference>